<dbReference type="AlphaFoldDB" id="F9WAD1"/>
<comment type="subcellular location">
    <subcellularLocation>
        <location evidence="1">Membrane</location>
        <topology evidence="1">Multi-pass membrane protein</topology>
    </subcellularLocation>
</comment>
<keyword evidence="3 5" id="KW-1133">Transmembrane helix</keyword>
<feature type="domain" description="Amino acid transporter transmembrane" evidence="6">
    <location>
        <begin position="66"/>
        <end position="463"/>
    </location>
</feature>
<dbReference type="VEuPathDB" id="TriTrypDB:TcIL3000_0_48400"/>
<gene>
    <name evidence="7" type="ORF">TCIL3000_0_48400</name>
</gene>
<dbReference type="GO" id="GO:0016020">
    <property type="term" value="C:membrane"/>
    <property type="evidence" value="ECO:0007669"/>
    <property type="project" value="UniProtKB-SubCell"/>
</dbReference>
<name>F9WAD1_TRYCI</name>
<protein>
    <submittedName>
        <fullName evidence="7">WGS project CAEQ00000000 data, annotated contig 1956</fullName>
    </submittedName>
</protein>
<evidence type="ECO:0000256" key="5">
    <source>
        <dbReference type="SAM" id="Phobius"/>
    </source>
</evidence>
<dbReference type="PANTHER" id="PTHR22950">
    <property type="entry name" value="AMINO ACID TRANSPORTER"/>
    <property type="match status" value="1"/>
</dbReference>
<evidence type="ECO:0000256" key="2">
    <source>
        <dbReference type="ARBA" id="ARBA00022692"/>
    </source>
</evidence>
<evidence type="ECO:0000259" key="6">
    <source>
        <dbReference type="Pfam" id="PF01490"/>
    </source>
</evidence>
<feature type="transmembrane region" description="Helical" evidence="5">
    <location>
        <begin position="404"/>
        <end position="427"/>
    </location>
</feature>
<feature type="transmembrane region" description="Helical" evidence="5">
    <location>
        <begin position="207"/>
        <end position="227"/>
    </location>
</feature>
<feature type="transmembrane region" description="Helical" evidence="5">
    <location>
        <begin position="93"/>
        <end position="117"/>
    </location>
</feature>
<feature type="transmembrane region" description="Helical" evidence="5">
    <location>
        <begin position="260"/>
        <end position="281"/>
    </location>
</feature>
<evidence type="ECO:0000256" key="1">
    <source>
        <dbReference type="ARBA" id="ARBA00004141"/>
    </source>
</evidence>
<evidence type="ECO:0000313" key="8">
    <source>
        <dbReference type="Proteomes" id="UP000000702"/>
    </source>
</evidence>
<feature type="transmembrane region" description="Helical" evidence="5">
    <location>
        <begin position="138"/>
        <end position="160"/>
    </location>
</feature>
<dbReference type="Pfam" id="PF01490">
    <property type="entry name" value="Aa_trans"/>
    <property type="match status" value="1"/>
</dbReference>
<keyword evidence="2 5" id="KW-0812">Transmembrane</keyword>
<dbReference type="OMA" id="CFEDERS"/>
<feature type="transmembrane region" description="Helical" evidence="5">
    <location>
        <begin position="377"/>
        <end position="398"/>
    </location>
</feature>
<dbReference type="EMBL" id="CAEQ01001415">
    <property type="protein sequence ID" value="CCD14192.1"/>
    <property type="molecule type" value="Genomic_DNA"/>
</dbReference>
<evidence type="ECO:0000256" key="3">
    <source>
        <dbReference type="ARBA" id="ARBA00022989"/>
    </source>
</evidence>
<proteinExistence type="predicted"/>
<feature type="transmembrane region" description="Helical" evidence="5">
    <location>
        <begin position="180"/>
        <end position="200"/>
    </location>
</feature>
<keyword evidence="4 5" id="KW-0472">Membrane</keyword>
<feature type="transmembrane region" description="Helical" evidence="5">
    <location>
        <begin position="293"/>
        <end position="318"/>
    </location>
</feature>
<organism evidence="7 8">
    <name type="scientific">Trypanosoma congolense (strain IL3000)</name>
    <dbReference type="NCBI Taxonomy" id="1068625"/>
    <lineage>
        <taxon>Eukaryota</taxon>
        <taxon>Discoba</taxon>
        <taxon>Euglenozoa</taxon>
        <taxon>Kinetoplastea</taxon>
        <taxon>Metakinetoplastina</taxon>
        <taxon>Trypanosomatida</taxon>
        <taxon>Trypanosomatidae</taxon>
        <taxon>Trypanosoma</taxon>
        <taxon>Nannomonas</taxon>
    </lineage>
</organism>
<accession>F9WAD1</accession>
<sequence length="469" mass="50046">MSSAAPNPVPAGTEPVELTAVGCKGNDEQCHDTNPTPKPEDGRENVGCFAKVAAFMAIVMPPGGIAASAFNISASTLGAGIVGLPAAAQSSGLVMAMFYLLIITLLCIFTMHSLAVAAEKSNARTFEEITHKLLGRGASYFLAGIRAFHGFSGCVAYVISTGDILSAFLKDNNSDFLKSNSGNQLLTSVFWLCCMLPLVIPRHIDSLRYVSTFAVTFIVYLVIVITVHSCLNGLPENIKSVSVGKDESAEVVLFNSGNTAIEGLGVFVFAYVCQVVAVEVYMDMKDRSVRKFVIASTIAMFLCFTLYIMTVFFGYLDFGSSITGSILLMYDPMNEPEVLVGYIGMLVKLCASYALLGMACRNGIYSLIGWDADTVAFWKHCIAVVSLSVVMLLSGLFIPKINTVLGLAGSISGASLSFIFPALLIMYAGGFTWQKVGGFYFIVTYIVLLIGVFSLVFGTGAAIWGTING</sequence>
<feature type="transmembrane region" description="Helical" evidence="5">
    <location>
        <begin position="439"/>
        <end position="467"/>
    </location>
</feature>
<dbReference type="PANTHER" id="PTHR22950:SF369">
    <property type="entry name" value="ACID TRANSPORTER 1, PUTATIVE-RELATED"/>
    <property type="match status" value="1"/>
</dbReference>
<dbReference type="GO" id="GO:0015179">
    <property type="term" value="F:L-amino acid transmembrane transporter activity"/>
    <property type="evidence" value="ECO:0007669"/>
    <property type="project" value="TreeGrafter"/>
</dbReference>
<reference evidence="7 8" key="2">
    <citation type="journal article" date="2012" name="Proc. Natl. Acad. Sci. U.S.A.">
        <title>Antigenic diversity is generated by distinct evolutionary mechanisms in African trypanosome species.</title>
        <authorList>
            <person name="Jackson A.P."/>
            <person name="Berry A."/>
            <person name="Aslett M."/>
            <person name="Allison H.C."/>
            <person name="Burton P."/>
            <person name="Vavrova-Anderson J."/>
            <person name="Brown R."/>
            <person name="Browne H."/>
            <person name="Corton N."/>
            <person name="Hauser H."/>
            <person name="Gamble J."/>
            <person name="Gilderthorp R."/>
            <person name="Marcello L."/>
            <person name="McQuillan J."/>
            <person name="Otto T.D."/>
            <person name="Quail M.A."/>
            <person name="Sanders M.J."/>
            <person name="van Tonder A."/>
            <person name="Ginger M.L."/>
            <person name="Field M.C."/>
            <person name="Barry J.D."/>
            <person name="Hertz-Fowler C."/>
            <person name="Berriman M."/>
        </authorList>
    </citation>
    <scope>NUCLEOTIDE SEQUENCE [LARGE SCALE GENOMIC DNA]</scope>
    <source>
        <strain evidence="7 8">IL3000</strain>
    </source>
</reference>
<comment type="caution">
    <text evidence="7">The sequence shown here is derived from an EMBL/GenBank/DDBJ whole genome shotgun (WGS) entry which is preliminary data.</text>
</comment>
<dbReference type="GO" id="GO:0005737">
    <property type="term" value="C:cytoplasm"/>
    <property type="evidence" value="ECO:0007669"/>
    <property type="project" value="TreeGrafter"/>
</dbReference>
<evidence type="ECO:0000256" key="4">
    <source>
        <dbReference type="ARBA" id="ARBA00023136"/>
    </source>
</evidence>
<dbReference type="InterPro" id="IPR013057">
    <property type="entry name" value="AA_transpt_TM"/>
</dbReference>
<dbReference type="Proteomes" id="UP000000702">
    <property type="component" value="Unassembled WGS sequence"/>
</dbReference>
<reference evidence="8" key="1">
    <citation type="submission" date="2011-07" db="EMBL/GenBank/DDBJ databases">
        <title>Divergent evolution of antigenic variation in African trypanosomes.</title>
        <authorList>
            <person name="Jackson A.P."/>
            <person name="Berry A."/>
            <person name="Allison H.C."/>
            <person name="Burton P."/>
            <person name="Anderson J."/>
            <person name="Aslett M."/>
            <person name="Brown R."/>
            <person name="Corton N."/>
            <person name="Harris D."/>
            <person name="Hauser H."/>
            <person name="Gamble J."/>
            <person name="Gilderthorp R."/>
            <person name="McQuillan J."/>
            <person name="Quail M.A."/>
            <person name="Sanders M."/>
            <person name="Van Tonder A."/>
            <person name="Ginger M.L."/>
            <person name="Donelson J.E."/>
            <person name="Field M.C."/>
            <person name="Barry J.D."/>
            <person name="Berriman M."/>
            <person name="Hertz-Fowler C."/>
        </authorList>
    </citation>
    <scope>NUCLEOTIDE SEQUENCE [LARGE SCALE GENOMIC DNA]</scope>
    <source>
        <strain evidence="8">IL3000</strain>
    </source>
</reference>
<feature type="transmembrane region" description="Helical" evidence="5">
    <location>
        <begin position="338"/>
        <end position="356"/>
    </location>
</feature>
<evidence type="ECO:0000313" key="7">
    <source>
        <dbReference type="EMBL" id="CCD14192.1"/>
    </source>
</evidence>
<keyword evidence="8" id="KW-1185">Reference proteome</keyword>